<sequence>MAAAAAAAAEVNKPQSSLPPYPEMIMAALKALKEENGSNKSSISKYIESEYGDLPAGHSQLLSDNLNRMKESGDLVFWKNNYIKSDQAPPRRGRGRPPKPKGPLPPSATAPQLSPARPRGRPPKDPNASPKPTKPKVASSTGRPRGRPRKMAKPSGGLGRSAEVAAVAAAPSGRPRGRPPKVKAASAEVSVET</sequence>
<dbReference type="FunFam" id="1.10.10.10:FF:000493">
    <property type="entry name" value="HMG-Y-related protein A"/>
    <property type="match status" value="1"/>
</dbReference>
<dbReference type="InterPro" id="IPR036390">
    <property type="entry name" value="WH_DNA-bd_sf"/>
</dbReference>
<feature type="region of interest" description="Disordered" evidence="6">
    <location>
        <begin position="1"/>
        <end position="21"/>
    </location>
</feature>
<dbReference type="Gene3D" id="1.10.10.10">
    <property type="entry name" value="Winged helix-like DNA-binding domain superfamily/Winged helix DNA-binding domain"/>
    <property type="match status" value="1"/>
</dbReference>
<dbReference type="InterPro" id="IPR036388">
    <property type="entry name" value="WH-like_DNA-bd_sf"/>
</dbReference>
<keyword evidence="4" id="KW-0238">DNA-binding</keyword>
<evidence type="ECO:0000256" key="5">
    <source>
        <dbReference type="ARBA" id="ARBA00023242"/>
    </source>
</evidence>
<dbReference type="AlphaFoldDB" id="A0A6P8DX88"/>
<accession>A0A6P8DX88</accession>
<evidence type="ECO:0000256" key="1">
    <source>
        <dbReference type="ARBA" id="ARBA00004123"/>
    </source>
</evidence>
<evidence type="ECO:0000313" key="8">
    <source>
        <dbReference type="Proteomes" id="UP000515151"/>
    </source>
</evidence>
<reference evidence="9" key="2">
    <citation type="submission" date="2025-08" db="UniProtKB">
        <authorList>
            <consortium name="RefSeq"/>
        </authorList>
    </citation>
    <scope>IDENTIFICATION</scope>
    <source>
        <tissue evidence="9">Leaf</tissue>
    </source>
</reference>
<dbReference type="Proteomes" id="UP000515151">
    <property type="component" value="Chromosome 5"/>
</dbReference>
<protein>
    <submittedName>
        <fullName evidence="9">HMG-Y-related protein A-like</fullName>
    </submittedName>
</protein>
<dbReference type="GeneID" id="116207931"/>
<evidence type="ECO:0000256" key="6">
    <source>
        <dbReference type="SAM" id="MobiDB-lite"/>
    </source>
</evidence>
<dbReference type="Pfam" id="PF02178">
    <property type="entry name" value="AT_hook"/>
    <property type="match status" value="3"/>
</dbReference>
<dbReference type="SMART" id="SM00526">
    <property type="entry name" value="H15"/>
    <property type="match status" value="1"/>
</dbReference>
<feature type="domain" description="H15" evidence="7">
    <location>
        <begin position="17"/>
        <end position="86"/>
    </location>
</feature>
<dbReference type="PRINTS" id="PR00929">
    <property type="entry name" value="ATHOOK"/>
</dbReference>
<evidence type="ECO:0000256" key="2">
    <source>
        <dbReference type="ARBA" id="ARBA00004286"/>
    </source>
</evidence>
<dbReference type="SUPFAM" id="SSF46785">
    <property type="entry name" value="Winged helix' DNA-binding domain"/>
    <property type="match status" value="1"/>
</dbReference>
<comment type="subcellular location">
    <subcellularLocation>
        <location evidence="2">Chromosome</location>
    </subcellularLocation>
    <subcellularLocation>
        <location evidence="1">Nucleus</location>
    </subcellularLocation>
</comment>
<feature type="compositionally biased region" description="Low complexity" evidence="6">
    <location>
        <begin position="160"/>
        <end position="174"/>
    </location>
</feature>
<dbReference type="GO" id="GO:0031492">
    <property type="term" value="F:nucleosomal DNA binding"/>
    <property type="evidence" value="ECO:0007669"/>
    <property type="project" value="TreeGrafter"/>
</dbReference>
<dbReference type="GO" id="GO:0030261">
    <property type="term" value="P:chromosome condensation"/>
    <property type="evidence" value="ECO:0007669"/>
    <property type="project" value="TreeGrafter"/>
</dbReference>
<keyword evidence="8" id="KW-1185">Reference proteome</keyword>
<keyword evidence="5" id="KW-0539">Nucleus</keyword>
<evidence type="ECO:0000256" key="3">
    <source>
        <dbReference type="ARBA" id="ARBA00022737"/>
    </source>
</evidence>
<name>A0A6P8DX88_PUNGR</name>
<dbReference type="SMART" id="SM00384">
    <property type="entry name" value="AT_hook"/>
    <property type="match status" value="4"/>
</dbReference>
<dbReference type="OrthoDB" id="1110759at2759"/>
<dbReference type="PANTHER" id="PTHR11467">
    <property type="entry name" value="HISTONE H1"/>
    <property type="match status" value="1"/>
</dbReference>
<evidence type="ECO:0000313" key="9">
    <source>
        <dbReference type="RefSeq" id="XP_031396923.1"/>
    </source>
</evidence>
<evidence type="ECO:0000259" key="7">
    <source>
        <dbReference type="PROSITE" id="PS51504"/>
    </source>
</evidence>
<dbReference type="RefSeq" id="XP_031396923.1">
    <property type="nucleotide sequence ID" value="XM_031541063.1"/>
</dbReference>
<dbReference type="PRINTS" id="PR00930">
    <property type="entry name" value="HIGHMOBLTYIY"/>
</dbReference>
<dbReference type="PROSITE" id="PS51504">
    <property type="entry name" value="H15"/>
    <property type="match status" value="1"/>
</dbReference>
<dbReference type="GO" id="GO:0005730">
    <property type="term" value="C:nucleolus"/>
    <property type="evidence" value="ECO:0007669"/>
    <property type="project" value="TreeGrafter"/>
</dbReference>
<reference evidence="8" key="1">
    <citation type="journal article" date="2020" name="Plant Biotechnol. J.">
        <title>The pomegranate (Punica granatum L.) draft genome dissects genetic divergence between soft- and hard-seeded cultivars.</title>
        <authorList>
            <person name="Luo X."/>
            <person name="Li H."/>
            <person name="Wu Z."/>
            <person name="Yao W."/>
            <person name="Zhao P."/>
            <person name="Cao D."/>
            <person name="Yu H."/>
            <person name="Li K."/>
            <person name="Poudel K."/>
            <person name="Zhao D."/>
            <person name="Zhang F."/>
            <person name="Xia X."/>
            <person name="Chen L."/>
            <person name="Wang Q."/>
            <person name="Jing D."/>
            <person name="Cao S."/>
        </authorList>
    </citation>
    <scope>NUCLEOTIDE SEQUENCE [LARGE SCALE GENOMIC DNA]</scope>
    <source>
        <strain evidence="8">cv. Tunisia</strain>
    </source>
</reference>
<proteinExistence type="predicted"/>
<keyword evidence="3" id="KW-0677">Repeat</keyword>
<dbReference type="GO" id="GO:0006355">
    <property type="term" value="P:regulation of DNA-templated transcription"/>
    <property type="evidence" value="ECO:0007669"/>
    <property type="project" value="InterPro"/>
</dbReference>
<feature type="region of interest" description="Disordered" evidence="6">
    <location>
        <begin position="81"/>
        <end position="193"/>
    </location>
</feature>
<dbReference type="InterPro" id="IPR000116">
    <property type="entry name" value="HMGA"/>
</dbReference>
<dbReference type="InterPro" id="IPR005818">
    <property type="entry name" value="Histone_H1/H5_H15"/>
</dbReference>
<dbReference type="Pfam" id="PF00538">
    <property type="entry name" value="Linker_histone"/>
    <property type="match status" value="1"/>
</dbReference>
<dbReference type="GO" id="GO:0003690">
    <property type="term" value="F:double-stranded DNA binding"/>
    <property type="evidence" value="ECO:0007669"/>
    <property type="project" value="TreeGrafter"/>
</dbReference>
<dbReference type="PANTHER" id="PTHR11467:SF162">
    <property type="entry name" value="HMG-Y-RELATED PROTEIN A"/>
    <property type="match status" value="1"/>
</dbReference>
<evidence type="ECO:0000256" key="4">
    <source>
        <dbReference type="ARBA" id="ARBA00023125"/>
    </source>
</evidence>
<dbReference type="GO" id="GO:0006334">
    <property type="term" value="P:nucleosome assembly"/>
    <property type="evidence" value="ECO:0007669"/>
    <property type="project" value="InterPro"/>
</dbReference>
<dbReference type="GO" id="GO:0045910">
    <property type="term" value="P:negative regulation of DNA recombination"/>
    <property type="evidence" value="ECO:0007669"/>
    <property type="project" value="TreeGrafter"/>
</dbReference>
<dbReference type="InterPro" id="IPR017956">
    <property type="entry name" value="AT_hook_DNA-bd_motif"/>
</dbReference>
<organism evidence="8 9">
    <name type="scientific">Punica granatum</name>
    <name type="common">Pomegranate</name>
    <dbReference type="NCBI Taxonomy" id="22663"/>
    <lineage>
        <taxon>Eukaryota</taxon>
        <taxon>Viridiplantae</taxon>
        <taxon>Streptophyta</taxon>
        <taxon>Embryophyta</taxon>
        <taxon>Tracheophyta</taxon>
        <taxon>Spermatophyta</taxon>
        <taxon>Magnoliopsida</taxon>
        <taxon>eudicotyledons</taxon>
        <taxon>Gunneridae</taxon>
        <taxon>Pentapetalae</taxon>
        <taxon>rosids</taxon>
        <taxon>malvids</taxon>
        <taxon>Myrtales</taxon>
        <taxon>Lythraceae</taxon>
        <taxon>Punica</taxon>
    </lineage>
</organism>
<gene>
    <name evidence="9" type="primary">LOC116207931</name>
</gene>
<dbReference type="GO" id="GO:0000786">
    <property type="term" value="C:nucleosome"/>
    <property type="evidence" value="ECO:0007669"/>
    <property type="project" value="InterPro"/>
</dbReference>